<dbReference type="SUPFAM" id="SSF55729">
    <property type="entry name" value="Acyl-CoA N-acyltransferases (Nat)"/>
    <property type="match status" value="1"/>
</dbReference>
<dbReference type="InterPro" id="IPR000182">
    <property type="entry name" value="GNAT_dom"/>
</dbReference>
<proteinExistence type="predicted"/>
<reference evidence="4 5" key="1">
    <citation type="journal article" date="2014" name="Antonie Van Leeuwenhoek">
        <title>Hyphomonas beringensis sp. nov. and Hyphomonas chukchiensis sp. nov., isolated from surface seawater of the Bering Sea and Chukchi Sea.</title>
        <authorList>
            <person name="Li C."/>
            <person name="Lai Q."/>
            <person name="Li G."/>
            <person name="Dong C."/>
            <person name="Wang J."/>
            <person name="Liao Y."/>
            <person name="Shao Z."/>
        </authorList>
    </citation>
    <scope>NUCLEOTIDE SEQUENCE [LARGE SCALE GENOMIC DNA]</scope>
    <source>
        <strain evidence="4 5">MHS-3</strain>
    </source>
</reference>
<gene>
    <name evidence="4" type="ORF">HAD_16527</name>
</gene>
<dbReference type="CDD" id="cd04301">
    <property type="entry name" value="NAT_SF"/>
    <property type="match status" value="1"/>
</dbReference>
<evidence type="ECO:0000313" key="5">
    <source>
        <dbReference type="Proteomes" id="UP000027446"/>
    </source>
</evidence>
<evidence type="ECO:0000259" key="3">
    <source>
        <dbReference type="PROSITE" id="PS51186"/>
    </source>
</evidence>
<dbReference type="STRING" id="1280949.HAD_16527"/>
<dbReference type="Pfam" id="PF00583">
    <property type="entry name" value="Acetyltransf_1"/>
    <property type="match status" value="1"/>
</dbReference>
<comment type="caution">
    <text evidence="4">The sequence shown here is derived from an EMBL/GenBank/DDBJ whole genome shotgun (WGS) entry which is preliminary data.</text>
</comment>
<dbReference type="eggNOG" id="COG0456">
    <property type="taxonomic scope" value="Bacteria"/>
</dbReference>
<keyword evidence="1" id="KW-0808">Transferase</keyword>
<dbReference type="InterPro" id="IPR050832">
    <property type="entry name" value="Bact_Acetyltransf"/>
</dbReference>
<dbReference type="Gene3D" id="3.40.630.30">
    <property type="match status" value="1"/>
</dbReference>
<sequence>MGIVAGFVHWRDDFVHALHVHSDYARTGVGTQLMDLAESEIGRAGHATARLETDTFNTRSRAFYAARGFREIDQYPDLEWNSGLTTVLLEKILG</sequence>
<dbReference type="InterPro" id="IPR016181">
    <property type="entry name" value="Acyl_CoA_acyltransferase"/>
</dbReference>
<dbReference type="PATRIC" id="fig|1280949.3.peg.3355"/>
<dbReference type="PROSITE" id="PS51186">
    <property type="entry name" value="GNAT"/>
    <property type="match status" value="1"/>
</dbReference>
<dbReference type="AlphaFoldDB" id="A0A069E0B4"/>
<protein>
    <recommendedName>
        <fullName evidence="3">N-acetyltransferase domain-containing protein</fullName>
    </recommendedName>
</protein>
<evidence type="ECO:0000256" key="1">
    <source>
        <dbReference type="ARBA" id="ARBA00022679"/>
    </source>
</evidence>
<feature type="domain" description="N-acetyltransferase" evidence="3">
    <location>
        <begin position="1"/>
        <end position="94"/>
    </location>
</feature>
<organism evidence="4 5">
    <name type="scientific">Hyphomonas adhaerens MHS-3</name>
    <dbReference type="NCBI Taxonomy" id="1280949"/>
    <lineage>
        <taxon>Bacteria</taxon>
        <taxon>Pseudomonadati</taxon>
        <taxon>Pseudomonadota</taxon>
        <taxon>Alphaproteobacteria</taxon>
        <taxon>Hyphomonadales</taxon>
        <taxon>Hyphomonadaceae</taxon>
        <taxon>Hyphomonas</taxon>
    </lineage>
</organism>
<evidence type="ECO:0000256" key="2">
    <source>
        <dbReference type="ARBA" id="ARBA00023315"/>
    </source>
</evidence>
<name>A0A069E0B4_9PROT</name>
<dbReference type="EMBL" id="ARYH01000004">
    <property type="protein sequence ID" value="KCZ82685.1"/>
    <property type="molecule type" value="Genomic_DNA"/>
</dbReference>
<accession>A0A069E0B4</accession>
<keyword evidence="2" id="KW-0012">Acyltransferase</keyword>
<keyword evidence="5" id="KW-1185">Reference proteome</keyword>
<evidence type="ECO:0000313" key="4">
    <source>
        <dbReference type="EMBL" id="KCZ82685.1"/>
    </source>
</evidence>
<dbReference type="Proteomes" id="UP000027446">
    <property type="component" value="Unassembled WGS sequence"/>
</dbReference>
<dbReference type="GO" id="GO:0016747">
    <property type="term" value="F:acyltransferase activity, transferring groups other than amino-acyl groups"/>
    <property type="evidence" value="ECO:0007669"/>
    <property type="project" value="InterPro"/>
</dbReference>
<dbReference type="PANTHER" id="PTHR43877">
    <property type="entry name" value="AMINOALKYLPHOSPHONATE N-ACETYLTRANSFERASE-RELATED-RELATED"/>
    <property type="match status" value="1"/>
</dbReference>